<keyword evidence="1" id="KW-0802">TPR repeat</keyword>
<reference evidence="3" key="1">
    <citation type="submission" date="2016-03" db="EMBL/GenBank/DDBJ databases">
        <authorList>
            <person name="Guldener U."/>
        </authorList>
    </citation>
    <scope>NUCLEOTIDE SEQUENCE [LARGE SCALE GENOMIC DNA]</scope>
    <source>
        <strain evidence="3">04CH-RAC-A.6.1</strain>
    </source>
</reference>
<dbReference type="OrthoDB" id="1658288at2759"/>
<keyword evidence="3" id="KW-1185">Reference proteome</keyword>
<dbReference type="SUPFAM" id="SSF48452">
    <property type="entry name" value="TPR-like"/>
    <property type="match status" value="1"/>
</dbReference>
<feature type="repeat" description="TPR" evidence="1">
    <location>
        <begin position="338"/>
        <end position="371"/>
    </location>
</feature>
<dbReference type="InterPro" id="IPR019734">
    <property type="entry name" value="TPR_rpt"/>
</dbReference>
<sequence>MRSRLQPLEGRIKYLVSIGTGVPLLKAFSDNVLQIRKTLVSIATETEHIAKRFRRDKTHLNDNRQYYRFNIDRSLEEVGLEESKKRIEIIVATGRYIVSQNFNKYRVEFHLQNVPRVTKFVERPAEIIELEQVLLPKQQNYPQKYFVLYRLGSISKTQLAVEFVSQYQHRFSAVFWLDRRSKDSIMQSMARYASRIPDSQISLSSKSYTAGGDININVAVQEVVNWLIQEVFLQETGTEPQKYIEFYKQKWKELVESDNIYTSIGLPRLRGEFKSKASSTYSNNYKVGRPDELVAGLHDSAASAPASCISLFYVEMNKIELRSEKGESGNIQKASRTYDTILMLGILYKDQGKLDEAEKIYQRALHSYNKALSADYTSILNTVNNLGLLYAD</sequence>
<name>A0A1E1K740_9HELO</name>
<dbReference type="InterPro" id="IPR027417">
    <property type="entry name" value="P-loop_NTPase"/>
</dbReference>
<dbReference type="PROSITE" id="PS50005">
    <property type="entry name" value="TPR"/>
    <property type="match status" value="1"/>
</dbReference>
<dbReference type="AlphaFoldDB" id="A0A1E1K740"/>
<accession>A0A1E1K740</accession>
<evidence type="ECO:0000256" key="1">
    <source>
        <dbReference type="PROSITE-ProRule" id="PRU00339"/>
    </source>
</evidence>
<evidence type="ECO:0000313" key="2">
    <source>
        <dbReference type="EMBL" id="CZS92404.1"/>
    </source>
</evidence>
<dbReference type="Gene3D" id="3.40.50.300">
    <property type="entry name" value="P-loop containing nucleotide triphosphate hydrolases"/>
    <property type="match status" value="1"/>
</dbReference>
<protein>
    <submittedName>
        <fullName evidence="2">Uncharacterized protein</fullName>
    </submittedName>
</protein>
<organism evidence="2 3">
    <name type="scientific">Rhynchosporium agropyri</name>
    <dbReference type="NCBI Taxonomy" id="914238"/>
    <lineage>
        <taxon>Eukaryota</taxon>
        <taxon>Fungi</taxon>
        <taxon>Dikarya</taxon>
        <taxon>Ascomycota</taxon>
        <taxon>Pezizomycotina</taxon>
        <taxon>Leotiomycetes</taxon>
        <taxon>Helotiales</taxon>
        <taxon>Ploettnerulaceae</taxon>
        <taxon>Rhynchosporium</taxon>
    </lineage>
</organism>
<dbReference type="Gene3D" id="1.25.40.10">
    <property type="entry name" value="Tetratricopeptide repeat domain"/>
    <property type="match status" value="1"/>
</dbReference>
<dbReference type="Proteomes" id="UP000178912">
    <property type="component" value="Unassembled WGS sequence"/>
</dbReference>
<gene>
    <name evidence="2" type="ORF">RAG0_02846</name>
</gene>
<dbReference type="EMBL" id="FJUX01000012">
    <property type="protein sequence ID" value="CZS92404.1"/>
    <property type="molecule type" value="Genomic_DNA"/>
</dbReference>
<dbReference type="InterPro" id="IPR011990">
    <property type="entry name" value="TPR-like_helical_dom_sf"/>
</dbReference>
<proteinExistence type="predicted"/>
<evidence type="ECO:0000313" key="3">
    <source>
        <dbReference type="Proteomes" id="UP000178912"/>
    </source>
</evidence>